<reference evidence="3" key="1">
    <citation type="submission" date="2021-12" db="EMBL/GenBank/DDBJ databases">
        <authorList>
            <person name="Rodrigo-Torres L."/>
            <person name="Arahal R. D."/>
            <person name="Lucena T."/>
        </authorList>
    </citation>
    <scope>NUCLEOTIDE SEQUENCE</scope>
    <source>
        <strain evidence="3">CECT 8226</strain>
    </source>
</reference>
<dbReference type="InterPro" id="IPR016867">
    <property type="entry name" value="GcvR"/>
</dbReference>
<dbReference type="SUPFAM" id="SSF55021">
    <property type="entry name" value="ACT-like"/>
    <property type="match status" value="2"/>
</dbReference>
<evidence type="ECO:0000313" key="3">
    <source>
        <dbReference type="EMBL" id="CAH0524993.1"/>
    </source>
</evidence>
<protein>
    <recommendedName>
        <fullName evidence="1">Glycine cleavage system transcriptional repressor</fullName>
    </recommendedName>
</protein>
<sequence>MNQYLVITAVGTDRPGICNEVMHLVTHSGCNIVDSRIALFGNEFTLIMLVSGNANHITRVETSLPLLGQEHDLITMMKRTSKHLPLDSHYTVEVFVESDDRVGLTEQFTQFFANRQIGLASLSAQTITKERTGSEVDHFQIALTANVDDNCNLMQLQEEFNALCGTLSVQGSLNFINSSGH</sequence>
<evidence type="ECO:0000256" key="1">
    <source>
        <dbReference type="PIRNR" id="PIRNR028103"/>
    </source>
</evidence>
<keyword evidence="1" id="KW-0963">Cytoplasm</keyword>
<dbReference type="InterPro" id="IPR050990">
    <property type="entry name" value="UPF0237/GcvR_regulator"/>
</dbReference>
<gene>
    <name evidence="3" type="primary">gcvR</name>
    <name evidence="3" type="ORF">VHP8226_00664</name>
</gene>
<dbReference type="PIRSF" id="PIRSF028103">
    <property type="entry name" value="GcvR"/>
    <property type="match status" value="1"/>
</dbReference>
<dbReference type="Pfam" id="PF13740">
    <property type="entry name" value="ACT_6"/>
    <property type="match status" value="1"/>
</dbReference>
<dbReference type="RefSeq" id="WP_237483700.1">
    <property type="nucleotide sequence ID" value="NZ_CAKLCM010000002.1"/>
</dbReference>
<dbReference type="InterPro" id="IPR002912">
    <property type="entry name" value="ACT_dom"/>
</dbReference>
<comment type="caution">
    <text evidence="3">The sequence shown here is derived from an EMBL/GenBank/DDBJ whole genome shotgun (WGS) entry which is preliminary data.</text>
</comment>
<evidence type="ECO:0000313" key="4">
    <source>
        <dbReference type="Proteomes" id="UP000838160"/>
    </source>
</evidence>
<dbReference type="CDD" id="cd04893">
    <property type="entry name" value="ACT_GcvR_1"/>
    <property type="match status" value="1"/>
</dbReference>
<evidence type="ECO:0000259" key="2">
    <source>
        <dbReference type="PROSITE" id="PS51671"/>
    </source>
</evidence>
<comment type="subcellular location">
    <subcellularLocation>
        <location evidence="1">Cytoplasm</location>
    </subcellularLocation>
</comment>
<dbReference type="PANTHER" id="PTHR34875">
    <property type="entry name" value="UPF0237 PROTEIN MJ1558"/>
    <property type="match status" value="1"/>
</dbReference>
<organism evidence="3 4">
    <name type="scientific">Vibrio hippocampi</name>
    <dbReference type="NCBI Taxonomy" id="654686"/>
    <lineage>
        <taxon>Bacteria</taxon>
        <taxon>Pseudomonadati</taxon>
        <taxon>Pseudomonadota</taxon>
        <taxon>Gammaproteobacteria</taxon>
        <taxon>Vibrionales</taxon>
        <taxon>Vibrionaceae</taxon>
        <taxon>Vibrio</taxon>
    </lineage>
</organism>
<keyword evidence="1" id="KW-0804">Transcription</keyword>
<dbReference type="Proteomes" id="UP000838160">
    <property type="component" value="Unassembled WGS sequence"/>
</dbReference>
<dbReference type="PROSITE" id="PS51671">
    <property type="entry name" value="ACT"/>
    <property type="match status" value="1"/>
</dbReference>
<dbReference type="InterPro" id="IPR045865">
    <property type="entry name" value="ACT-like_dom_sf"/>
</dbReference>
<name>A0ABM8ZFK1_9VIBR</name>
<dbReference type="CDD" id="cd04869">
    <property type="entry name" value="ACT_GcvR_2"/>
    <property type="match status" value="1"/>
</dbReference>
<accession>A0ABM8ZFK1</accession>
<keyword evidence="4" id="KW-1185">Reference proteome</keyword>
<feature type="domain" description="ACT" evidence="2">
    <location>
        <begin position="93"/>
        <end position="174"/>
    </location>
</feature>
<proteinExistence type="predicted"/>
<keyword evidence="1" id="KW-0678">Repressor</keyword>
<dbReference type="EMBL" id="CAKLCM010000002">
    <property type="protein sequence ID" value="CAH0524993.1"/>
    <property type="molecule type" value="Genomic_DNA"/>
</dbReference>
<dbReference type="PANTHER" id="PTHR34875:SF5">
    <property type="entry name" value="GLYCINE CLEAVAGE SYSTEM TRANSCRIPTIONAL REPRESSOR"/>
    <property type="match status" value="1"/>
</dbReference>
<dbReference type="Gene3D" id="3.30.70.260">
    <property type="match status" value="2"/>
</dbReference>